<dbReference type="Proteomes" id="UP000256964">
    <property type="component" value="Unassembled WGS sequence"/>
</dbReference>
<evidence type="ECO:0000256" key="3">
    <source>
        <dbReference type="ARBA" id="ARBA00022833"/>
    </source>
</evidence>
<dbReference type="GO" id="GO:0008270">
    <property type="term" value="F:zinc ion binding"/>
    <property type="evidence" value="ECO:0007669"/>
    <property type="project" value="UniProtKB-KW"/>
</dbReference>
<dbReference type="InterPro" id="IPR002893">
    <property type="entry name" value="Znf_MYND"/>
</dbReference>
<keyword evidence="1" id="KW-0479">Metal-binding</keyword>
<name>A0A371DJY2_9APHY</name>
<dbReference type="OrthoDB" id="2757990at2759"/>
<organism evidence="6 7">
    <name type="scientific">Lentinus brumalis</name>
    <dbReference type="NCBI Taxonomy" id="2498619"/>
    <lineage>
        <taxon>Eukaryota</taxon>
        <taxon>Fungi</taxon>
        <taxon>Dikarya</taxon>
        <taxon>Basidiomycota</taxon>
        <taxon>Agaricomycotina</taxon>
        <taxon>Agaricomycetes</taxon>
        <taxon>Polyporales</taxon>
        <taxon>Polyporaceae</taxon>
        <taxon>Lentinus</taxon>
    </lineage>
</organism>
<dbReference type="EMBL" id="KZ857389">
    <property type="protein sequence ID" value="RDX52843.1"/>
    <property type="molecule type" value="Genomic_DNA"/>
</dbReference>
<dbReference type="Gene3D" id="6.10.140.2220">
    <property type="match status" value="1"/>
</dbReference>
<evidence type="ECO:0000256" key="1">
    <source>
        <dbReference type="ARBA" id="ARBA00022723"/>
    </source>
</evidence>
<evidence type="ECO:0000259" key="5">
    <source>
        <dbReference type="PROSITE" id="PS50865"/>
    </source>
</evidence>
<accession>A0A371DJY2</accession>
<dbReference type="Pfam" id="PF01753">
    <property type="entry name" value="zf-MYND"/>
    <property type="match status" value="1"/>
</dbReference>
<dbReference type="PROSITE" id="PS50865">
    <property type="entry name" value="ZF_MYND_2"/>
    <property type="match status" value="1"/>
</dbReference>
<evidence type="ECO:0000256" key="4">
    <source>
        <dbReference type="PROSITE-ProRule" id="PRU00134"/>
    </source>
</evidence>
<proteinExistence type="predicted"/>
<dbReference type="AlphaFoldDB" id="A0A371DJY2"/>
<dbReference type="STRING" id="139420.A0A371DJY2"/>
<reference evidence="6 7" key="1">
    <citation type="journal article" date="2018" name="Biotechnol. Biofuels">
        <title>Integrative visual omics of the white-rot fungus Polyporus brumalis exposes the biotechnological potential of its oxidative enzymes for delignifying raw plant biomass.</title>
        <authorList>
            <person name="Miyauchi S."/>
            <person name="Rancon A."/>
            <person name="Drula E."/>
            <person name="Hage H."/>
            <person name="Chaduli D."/>
            <person name="Favel A."/>
            <person name="Grisel S."/>
            <person name="Henrissat B."/>
            <person name="Herpoel-Gimbert I."/>
            <person name="Ruiz-Duenas F.J."/>
            <person name="Chevret D."/>
            <person name="Hainaut M."/>
            <person name="Lin J."/>
            <person name="Wang M."/>
            <person name="Pangilinan J."/>
            <person name="Lipzen A."/>
            <person name="Lesage-Meessen L."/>
            <person name="Navarro D."/>
            <person name="Riley R."/>
            <person name="Grigoriev I.V."/>
            <person name="Zhou S."/>
            <person name="Raouche S."/>
            <person name="Rosso M.N."/>
        </authorList>
    </citation>
    <scope>NUCLEOTIDE SEQUENCE [LARGE SCALE GENOMIC DNA]</scope>
    <source>
        <strain evidence="6 7">BRFM 1820</strain>
    </source>
</reference>
<sequence length="322" mass="36405">MSARPARPAALRICDLCNAPQTAKRQLRRCAGCNATKYCGKKCQKADWPRHKLFCRINGSVWGERALTAIVQSSSFPSFTAYFEGIKDFIDTHAWALNAIARVSVTLQAGGTDWFMKPPKALIITLLPYDPQAVAVPWETRRTPTFKVKRHDFVVISDELPGLLGTAEEWHRHAPIRAEQDEMLRSAAPDRYVGVLPVCFRVEGIEHVDVIRQYPRYRRPSHVPEPVVGDLDKIRLIRDAFLLFAGSINSYFPLRADPANSQVGVPGRMVRNRGARSWQALFTNWREYRRGTHGGLDEVLDSLRTKLRPDVLMDIALASECI</sequence>
<dbReference type="PROSITE" id="PS01360">
    <property type="entry name" value="ZF_MYND_1"/>
    <property type="match status" value="1"/>
</dbReference>
<gene>
    <name evidence="6" type="ORF">OH76DRAFT_1400093</name>
</gene>
<keyword evidence="7" id="KW-1185">Reference proteome</keyword>
<feature type="domain" description="MYND-type" evidence="5">
    <location>
        <begin position="14"/>
        <end position="55"/>
    </location>
</feature>
<keyword evidence="3" id="KW-0862">Zinc</keyword>
<evidence type="ECO:0000313" key="6">
    <source>
        <dbReference type="EMBL" id="RDX52843.1"/>
    </source>
</evidence>
<evidence type="ECO:0000256" key="2">
    <source>
        <dbReference type="ARBA" id="ARBA00022771"/>
    </source>
</evidence>
<protein>
    <recommendedName>
        <fullName evidence="5">MYND-type domain-containing protein</fullName>
    </recommendedName>
</protein>
<evidence type="ECO:0000313" key="7">
    <source>
        <dbReference type="Proteomes" id="UP000256964"/>
    </source>
</evidence>
<keyword evidence="2 4" id="KW-0863">Zinc-finger</keyword>
<dbReference type="SUPFAM" id="SSF144232">
    <property type="entry name" value="HIT/MYND zinc finger-like"/>
    <property type="match status" value="1"/>
</dbReference>